<dbReference type="PANTHER" id="PTHR30469:SF36">
    <property type="entry name" value="BLL3903 PROTEIN"/>
    <property type="match status" value="1"/>
</dbReference>
<dbReference type="InterPro" id="IPR058647">
    <property type="entry name" value="BSH_CzcB-like"/>
</dbReference>
<dbReference type="EMBL" id="VWSH01000001">
    <property type="protein sequence ID" value="KAA5536664.1"/>
    <property type="molecule type" value="Genomic_DNA"/>
</dbReference>
<feature type="domain" description="CusB-like beta-barrel" evidence="2">
    <location>
        <begin position="213"/>
        <end position="279"/>
    </location>
</feature>
<dbReference type="InterPro" id="IPR006143">
    <property type="entry name" value="RND_pump_MFP"/>
</dbReference>
<dbReference type="GO" id="GO:0015562">
    <property type="term" value="F:efflux transmembrane transporter activity"/>
    <property type="evidence" value="ECO:0007669"/>
    <property type="project" value="TreeGrafter"/>
</dbReference>
<accession>A0A5M6CNF5</accession>
<dbReference type="Pfam" id="PF25967">
    <property type="entry name" value="RND-MFP_C"/>
    <property type="match status" value="1"/>
</dbReference>
<comment type="similarity">
    <text evidence="1">Belongs to the membrane fusion protein (MFP) (TC 8.A.1) family.</text>
</comment>
<protein>
    <submittedName>
        <fullName evidence="5">Efflux RND transporter periplasmic adaptor subunit</fullName>
    </submittedName>
</protein>
<name>A0A5M6CNF5_9BACT</name>
<dbReference type="Gene3D" id="1.10.287.470">
    <property type="entry name" value="Helix hairpin bin"/>
    <property type="match status" value="1"/>
</dbReference>
<dbReference type="Gene3D" id="2.40.50.100">
    <property type="match status" value="1"/>
</dbReference>
<feature type="domain" description="Multidrug resistance protein MdtA-like C-terminal permuted SH3" evidence="3">
    <location>
        <begin position="288"/>
        <end position="345"/>
    </location>
</feature>
<dbReference type="Proteomes" id="UP000323632">
    <property type="component" value="Unassembled WGS sequence"/>
</dbReference>
<dbReference type="RefSeq" id="WP_150031240.1">
    <property type="nucleotide sequence ID" value="NZ_VWSH01000001.1"/>
</dbReference>
<proteinExistence type="inferred from homology"/>
<dbReference type="Gene3D" id="2.40.30.170">
    <property type="match status" value="1"/>
</dbReference>
<dbReference type="NCBIfam" id="TIGR01730">
    <property type="entry name" value="RND_mfp"/>
    <property type="match status" value="1"/>
</dbReference>
<organism evidence="5 6">
    <name type="scientific">Taibaiella lutea</name>
    <dbReference type="NCBI Taxonomy" id="2608001"/>
    <lineage>
        <taxon>Bacteria</taxon>
        <taxon>Pseudomonadati</taxon>
        <taxon>Bacteroidota</taxon>
        <taxon>Chitinophagia</taxon>
        <taxon>Chitinophagales</taxon>
        <taxon>Chitinophagaceae</taxon>
        <taxon>Taibaiella</taxon>
    </lineage>
</organism>
<evidence type="ECO:0000259" key="3">
    <source>
        <dbReference type="Pfam" id="PF25967"/>
    </source>
</evidence>
<comment type="caution">
    <text evidence="5">The sequence shown here is derived from an EMBL/GenBank/DDBJ whole genome shotgun (WGS) entry which is preliminary data.</text>
</comment>
<dbReference type="Gene3D" id="2.40.420.20">
    <property type="match status" value="1"/>
</dbReference>
<gene>
    <name evidence="5" type="ORF">F0919_03050</name>
</gene>
<evidence type="ECO:0000259" key="2">
    <source>
        <dbReference type="Pfam" id="PF25954"/>
    </source>
</evidence>
<keyword evidence="6" id="KW-1185">Reference proteome</keyword>
<dbReference type="AlphaFoldDB" id="A0A5M6CNF5"/>
<evidence type="ECO:0000259" key="4">
    <source>
        <dbReference type="Pfam" id="PF25973"/>
    </source>
</evidence>
<sequence length="361" mass="39610">MPDTFVSKFDSNIKPFLGLTFMSLFACSALMTGCKEKKEEEKTSKGPKGLVAEAYVVKQAPLSSIYQSSGNLLANESISVYPEVAGRITAIHFKEGGIVRKGDLLVSLNSSDIDAQIQKLRAQRKLQVTTKERQDQLLAISGISKQEYDNTVTQIASIDADIAYNQAQLRKLEIRASFDGIIGLRNVSVGAIVSSATLITTIQQIDPLKMDFLVPEQYKDIVKQNDQVHFTVTGNNDTMQGKIMAIQPQADVATHTITMRAIVPNSNHLLSPGTFTNVFITLNRKSEAITIPTQCIIPTTRDKQVAVVRKGKVDMVTVQTGERLEAKVEILQGLQAGDTILTTGIMQVKQDMPVKVKKITE</sequence>
<reference evidence="5 6" key="1">
    <citation type="submission" date="2019-09" db="EMBL/GenBank/DDBJ databases">
        <title>Genome sequence and assembly of Taibaiella sp.</title>
        <authorList>
            <person name="Chhetri G."/>
        </authorList>
    </citation>
    <scope>NUCLEOTIDE SEQUENCE [LARGE SCALE GENOMIC DNA]</scope>
    <source>
        <strain evidence="5 6">KVB11</strain>
    </source>
</reference>
<dbReference type="GO" id="GO:1990281">
    <property type="term" value="C:efflux pump complex"/>
    <property type="evidence" value="ECO:0007669"/>
    <property type="project" value="TreeGrafter"/>
</dbReference>
<dbReference type="InterPro" id="IPR058627">
    <property type="entry name" value="MdtA-like_C"/>
</dbReference>
<dbReference type="PANTHER" id="PTHR30469">
    <property type="entry name" value="MULTIDRUG RESISTANCE PROTEIN MDTA"/>
    <property type="match status" value="1"/>
</dbReference>
<evidence type="ECO:0000256" key="1">
    <source>
        <dbReference type="ARBA" id="ARBA00009477"/>
    </source>
</evidence>
<dbReference type="Pfam" id="PF25973">
    <property type="entry name" value="BSH_CzcB"/>
    <property type="match status" value="1"/>
</dbReference>
<evidence type="ECO:0000313" key="5">
    <source>
        <dbReference type="EMBL" id="KAA5536664.1"/>
    </source>
</evidence>
<feature type="domain" description="CzcB-like barrel-sandwich hybrid" evidence="4">
    <location>
        <begin position="78"/>
        <end position="202"/>
    </location>
</feature>
<dbReference type="Pfam" id="PF25954">
    <property type="entry name" value="Beta-barrel_RND_2"/>
    <property type="match status" value="1"/>
</dbReference>
<evidence type="ECO:0000313" key="6">
    <source>
        <dbReference type="Proteomes" id="UP000323632"/>
    </source>
</evidence>
<dbReference type="InterPro" id="IPR058792">
    <property type="entry name" value="Beta-barrel_RND_2"/>
</dbReference>
<dbReference type="SUPFAM" id="SSF111369">
    <property type="entry name" value="HlyD-like secretion proteins"/>
    <property type="match status" value="1"/>
</dbReference>